<sequence>MPDEADGLDPTVDAVLWLTDAARSTPPPGLLARIDASVQRHGDRPDRAGLPCRPGRPGRLMTVVALALAGAFLFQATGNLVAGRWISDGIGEPYAPHAMFEMSLALLAAAVCAAAAAVRRAWGGLSVLTCTPLALSLGLHGVGELGQFAAGAALHTVEGALGVTLLGVWWWQWRDTRRRSREGGP</sequence>
<evidence type="ECO:0000313" key="3">
    <source>
        <dbReference type="Proteomes" id="UP000582231"/>
    </source>
</evidence>
<keyword evidence="1" id="KW-1133">Transmembrane helix</keyword>
<dbReference type="EMBL" id="JACCBF010000001">
    <property type="protein sequence ID" value="NYD29850.1"/>
    <property type="molecule type" value="Genomic_DNA"/>
</dbReference>
<dbReference type="AlphaFoldDB" id="A0A852RLV6"/>
<comment type="caution">
    <text evidence="2">The sequence shown here is derived from an EMBL/GenBank/DDBJ whole genome shotgun (WGS) entry which is preliminary data.</text>
</comment>
<evidence type="ECO:0000256" key="1">
    <source>
        <dbReference type="SAM" id="Phobius"/>
    </source>
</evidence>
<keyword evidence="3" id="KW-1185">Reference proteome</keyword>
<feature type="transmembrane region" description="Helical" evidence="1">
    <location>
        <begin position="125"/>
        <end position="142"/>
    </location>
</feature>
<accession>A0A852RLV6</accession>
<name>A0A852RLV6_9ACTN</name>
<dbReference type="RefSeq" id="WP_179726182.1">
    <property type="nucleotide sequence ID" value="NZ_BAABEF010000001.1"/>
</dbReference>
<dbReference type="Proteomes" id="UP000582231">
    <property type="component" value="Unassembled WGS sequence"/>
</dbReference>
<proteinExistence type="predicted"/>
<feature type="transmembrane region" description="Helical" evidence="1">
    <location>
        <begin position="98"/>
        <end position="118"/>
    </location>
</feature>
<feature type="transmembrane region" description="Helical" evidence="1">
    <location>
        <begin position="63"/>
        <end position="86"/>
    </location>
</feature>
<protein>
    <submittedName>
        <fullName evidence="2">Uncharacterized protein</fullName>
    </submittedName>
</protein>
<keyword evidence="1" id="KW-0812">Transmembrane</keyword>
<evidence type="ECO:0000313" key="2">
    <source>
        <dbReference type="EMBL" id="NYD29850.1"/>
    </source>
</evidence>
<feature type="transmembrane region" description="Helical" evidence="1">
    <location>
        <begin position="148"/>
        <end position="171"/>
    </location>
</feature>
<reference evidence="2 3" key="1">
    <citation type="submission" date="2020-07" db="EMBL/GenBank/DDBJ databases">
        <title>Sequencing the genomes of 1000 actinobacteria strains.</title>
        <authorList>
            <person name="Klenk H.-P."/>
        </authorList>
    </citation>
    <scope>NUCLEOTIDE SEQUENCE [LARGE SCALE GENOMIC DNA]</scope>
    <source>
        <strain evidence="2 3">DSM 19082</strain>
    </source>
</reference>
<gene>
    <name evidence="2" type="ORF">BJ958_001396</name>
</gene>
<keyword evidence="1" id="KW-0472">Membrane</keyword>
<organism evidence="2 3">
    <name type="scientific">Nocardioides kongjuensis</name>
    <dbReference type="NCBI Taxonomy" id="349522"/>
    <lineage>
        <taxon>Bacteria</taxon>
        <taxon>Bacillati</taxon>
        <taxon>Actinomycetota</taxon>
        <taxon>Actinomycetes</taxon>
        <taxon>Propionibacteriales</taxon>
        <taxon>Nocardioidaceae</taxon>
        <taxon>Nocardioides</taxon>
    </lineage>
</organism>